<evidence type="ECO:0000313" key="5">
    <source>
        <dbReference type="Proteomes" id="UP000625780"/>
    </source>
</evidence>
<dbReference type="Pfam" id="PF00588">
    <property type="entry name" value="SpoU_methylase"/>
    <property type="match status" value="1"/>
</dbReference>
<evidence type="ECO:0000256" key="1">
    <source>
        <dbReference type="ARBA" id="ARBA00022603"/>
    </source>
</evidence>
<organism evidence="4 5">
    <name type="scientific">Muriicola marianensis</name>
    <dbReference type="NCBI Taxonomy" id="1324801"/>
    <lineage>
        <taxon>Bacteria</taxon>
        <taxon>Pseudomonadati</taxon>
        <taxon>Bacteroidota</taxon>
        <taxon>Flavobacteriia</taxon>
        <taxon>Flavobacteriales</taxon>
        <taxon>Flavobacteriaceae</taxon>
        <taxon>Muriicola</taxon>
    </lineage>
</organism>
<dbReference type="GO" id="GO:0032259">
    <property type="term" value="P:methylation"/>
    <property type="evidence" value="ECO:0007669"/>
    <property type="project" value="UniProtKB-KW"/>
</dbReference>
<dbReference type="PANTHER" id="PTHR46429">
    <property type="entry name" value="23S RRNA (GUANOSINE-2'-O-)-METHYLTRANSFERASE RLMB"/>
    <property type="match status" value="1"/>
</dbReference>
<keyword evidence="1 4" id="KW-0489">Methyltransferase</keyword>
<keyword evidence="5" id="KW-1185">Reference proteome</keyword>
<dbReference type="InterPro" id="IPR001537">
    <property type="entry name" value="SpoU_MeTrfase"/>
</dbReference>
<dbReference type="RefSeq" id="WP_188369689.1">
    <property type="nucleotide sequence ID" value="NZ_BMFH01000001.1"/>
</dbReference>
<keyword evidence="2" id="KW-0808">Transferase</keyword>
<dbReference type="Gene3D" id="3.40.1280.10">
    <property type="match status" value="1"/>
</dbReference>
<reference evidence="5" key="1">
    <citation type="journal article" date="2019" name="Int. J. Syst. Evol. Microbiol.">
        <title>The Global Catalogue of Microorganisms (GCM) 10K type strain sequencing project: providing services to taxonomists for standard genome sequencing and annotation.</title>
        <authorList>
            <consortium name="The Broad Institute Genomics Platform"/>
            <consortium name="The Broad Institute Genome Sequencing Center for Infectious Disease"/>
            <person name="Wu L."/>
            <person name="Ma J."/>
        </authorList>
    </citation>
    <scope>NUCLEOTIDE SEQUENCE [LARGE SCALE GENOMIC DNA]</scope>
    <source>
        <strain evidence="5">CGMCC 1.12606</strain>
    </source>
</reference>
<sequence>MRKLLNKELDRLDVKAFKEADKTPLVLVLDNIRSLHNIGSVFRTADAFLVKKIYLCGITATPPHKDIRKTALGATESVSWEYRKDCLALIRELRENHYCLAVEQAEGALPLNEFKPSTDKPYALVFGNEVKGVSQEVVNACHSVLEIPQEGTKHSLNIAVSAGVVVWDFWCKLREKRNKS</sequence>
<dbReference type="GO" id="GO:0008168">
    <property type="term" value="F:methyltransferase activity"/>
    <property type="evidence" value="ECO:0007669"/>
    <property type="project" value="UniProtKB-KW"/>
</dbReference>
<feature type="domain" description="tRNA/rRNA methyltransferase SpoU type" evidence="3">
    <location>
        <begin position="25"/>
        <end position="166"/>
    </location>
</feature>
<gene>
    <name evidence="4" type="ORF">GCM10011361_11080</name>
</gene>
<dbReference type="SUPFAM" id="SSF75217">
    <property type="entry name" value="alpha/beta knot"/>
    <property type="match status" value="1"/>
</dbReference>
<dbReference type="InterPro" id="IPR004441">
    <property type="entry name" value="rRNA_MeTrfase_TrmH"/>
</dbReference>
<proteinExistence type="predicted"/>
<dbReference type="EMBL" id="BMFH01000001">
    <property type="protein sequence ID" value="GGD45898.1"/>
    <property type="molecule type" value="Genomic_DNA"/>
</dbReference>
<dbReference type="PANTHER" id="PTHR46429:SF1">
    <property type="entry name" value="23S RRNA (GUANOSINE-2'-O-)-METHYLTRANSFERASE RLMB"/>
    <property type="match status" value="1"/>
</dbReference>
<evidence type="ECO:0000256" key="2">
    <source>
        <dbReference type="ARBA" id="ARBA00022679"/>
    </source>
</evidence>
<evidence type="ECO:0000259" key="3">
    <source>
        <dbReference type="Pfam" id="PF00588"/>
    </source>
</evidence>
<dbReference type="InterPro" id="IPR029028">
    <property type="entry name" value="Alpha/beta_knot_MTases"/>
</dbReference>
<dbReference type="Proteomes" id="UP000625780">
    <property type="component" value="Unassembled WGS sequence"/>
</dbReference>
<dbReference type="CDD" id="cd18097">
    <property type="entry name" value="SpoU-like"/>
    <property type="match status" value="1"/>
</dbReference>
<evidence type="ECO:0000313" key="4">
    <source>
        <dbReference type="EMBL" id="GGD45898.1"/>
    </source>
</evidence>
<accession>A0ABQ1QTU1</accession>
<name>A0ABQ1QTU1_9FLAO</name>
<comment type="caution">
    <text evidence="4">The sequence shown here is derived from an EMBL/GenBank/DDBJ whole genome shotgun (WGS) entry which is preliminary data.</text>
</comment>
<dbReference type="InterPro" id="IPR029026">
    <property type="entry name" value="tRNA_m1G_MTases_N"/>
</dbReference>
<protein>
    <submittedName>
        <fullName evidence="4">RNA methyltransferase</fullName>
    </submittedName>
</protein>